<dbReference type="SUPFAM" id="SSF88713">
    <property type="entry name" value="Glycoside hydrolase/deacetylase"/>
    <property type="match status" value="1"/>
</dbReference>
<dbReference type="EMBL" id="JAUSWC010000006">
    <property type="protein sequence ID" value="MDQ0487309.1"/>
    <property type="molecule type" value="Genomic_DNA"/>
</dbReference>
<proteinExistence type="predicted"/>
<evidence type="ECO:0000313" key="2">
    <source>
        <dbReference type="Proteomes" id="UP001236795"/>
    </source>
</evidence>
<name>A0ABU0KD57_9ACTN</name>
<dbReference type="InterPro" id="IPR011330">
    <property type="entry name" value="Glyco_hydro/deAcase_b/a-brl"/>
</dbReference>
<dbReference type="Gene3D" id="3.20.20.370">
    <property type="entry name" value="Glycoside hydrolase/deacetylase"/>
    <property type="match status" value="1"/>
</dbReference>
<comment type="caution">
    <text evidence="1">The sequence shown here is derived from an EMBL/GenBank/DDBJ whole genome shotgun (WGS) entry which is preliminary data.</text>
</comment>
<dbReference type="Proteomes" id="UP001236795">
    <property type="component" value="Unassembled WGS sequence"/>
</dbReference>
<protein>
    <submittedName>
        <fullName evidence="1">Peptidoglycan/xylan/chitin deacetylase (PgdA/CDA1 family)</fullName>
    </submittedName>
</protein>
<reference evidence="1 2" key="1">
    <citation type="submission" date="2023-07" db="EMBL/GenBank/DDBJ databases">
        <title>Genomic Encyclopedia of Type Strains, Phase IV (KMG-IV): sequencing the most valuable type-strain genomes for metagenomic binning, comparative biology and taxonomic classification.</title>
        <authorList>
            <person name="Goeker M."/>
        </authorList>
    </citation>
    <scope>NUCLEOTIDE SEQUENCE [LARGE SCALE GENOMIC DNA]</scope>
    <source>
        <strain evidence="1 2">DSM 40573</strain>
    </source>
</reference>
<gene>
    <name evidence="1" type="ORF">QO019_002160</name>
</gene>
<organism evidence="1 2">
    <name type="scientific">Streptomyces thermodiastaticus</name>
    <dbReference type="NCBI Taxonomy" id="44061"/>
    <lineage>
        <taxon>Bacteria</taxon>
        <taxon>Bacillati</taxon>
        <taxon>Actinomycetota</taxon>
        <taxon>Actinomycetes</taxon>
        <taxon>Kitasatosporales</taxon>
        <taxon>Streptomycetaceae</taxon>
        <taxon>Streptomyces</taxon>
    </lineage>
</organism>
<sequence length="77" mass="8782">MERHAKDYATTDTAFIEKRVLDGVRRDGIILLHERYAGTIPAVPDIIRRLRDQECILVTVPQLMAPAKPQPGEVYRP</sequence>
<accession>A0ABU0KD57</accession>
<evidence type="ECO:0000313" key="1">
    <source>
        <dbReference type="EMBL" id="MDQ0487309.1"/>
    </source>
</evidence>
<keyword evidence="2" id="KW-1185">Reference proteome</keyword>